<dbReference type="AlphaFoldDB" id="A0AAV5B1X5"/>
<reference evidence="3" key="1">
    <citation type="journal article" date="2022" name="Int. J. Syst. Evol. Microbiol.">
        <title>Granulimonas faecalis gen. nov., sp. nov., and Leptogranulimonas caecicola gen. nov., sp. nov., novel lactate-producing Atopobiaceae bacteria isolated from mouse intestines, and an emended description of the family Atopobiaceae.</title>
        <authorList>
            <person name="Morinaga K."/>
            <person name="Kusada H."/>
            <person name="Sakamoto S."/>
            <person name="Murakami T."/>
            <person name="Toyoda A."/>
            <person name="Mori H."/>
            <person name="Meng X.Y."/>
            <person name="Takashino M."/>
            <person name="Murotomi K."/>
            <person name="Tamaki H."/>
        </authorList>
    </citation>
    <scope>NUCLEOTIDE SEQUENCE</scope>
    <source>
        <strain evidence="3">OPF53</strain>
    </source>
</reference>
<dbReference type="PRINTS" id="PR00902">
    <property type="entry name" value="VP6CAPSID"/>
</dbReference>
<sequence length="267" mass="30263">MGEETRSILDELVATRRRIIEVLFEIDEIHLQVNPQILAEYAGAVGYLENDLYSWQLKARRLRRKATLLRAAVNRGETLSNEELNAALDVEFQAWEEELSRRMADQLARLEYLTGSRELSPSETAEVKRLHRLLVKRLHPDIHPGQSDEERRFFAIAQAAYKAGDLQSLEAVATATEYLDEPLGSVGAGGGEQDAAVDLAMAEVQLNVLLGQLEELKSGHPYILRELLGSPRELARVRRDLKVRIAEQRKVAEAYEEAIRELRGEKR</sequence>
<keyword evidence="4" id="KW-1185">Reference proteome</keyword>
<dbReference type="InterPro" id="IPR036869">
    <property type="entry name" value="J_dom_sf"/>
</dbReference>
<dbReference type="SUPFAM" id="SSF46565">
    <property type="entry name" value="Chaperone J-domain"/>
    <property type="match status" value="1"/>
</dbReference>
<dbReference type="InterPro" id="IPR001399">
    <property type="entry name" value="Orbi_VP6"/>
</dbReference>
<evidence type="ECO:0000313" key="3">
    <source>
        <dbReference type="EMBL" id="GJM54719.1"/>
    </source>
</evidence>
<protein>
    <recommendedName>
        <fullName evidence="5">Molecular chaperone DnaJ</fullName>
    </recommendedName>
</protein>
<organism evidence="3 4">
    <name type="scientific">Granulimonas faecalis</name>
    <dbReference type="NCBI Taxonomy" id="2894155"/>
    <lineage>
        <taxon>Bacteria</taxon>
        <taxon>Bacillati</taxon>
        <taxon>Actinomycetota</taxon>
        <taxon>Coriobacteriia</taxon>
        <taxon>Coriobacteriales</taxon>
        <taxon>Kribbibacteriaceae</taxon>
        <taxon>Granulimonas</taxon>
    </lineage>
</organism>
<gene>
    <name evidence="3" type="ORF">ATOP_03740</name>
</gene>
<dbReference type="EMBL" id="BQKC01000001">
    <property type="protein sequence ID" value="GJM54719.1"/>
    <property type="molecule type" value="Genomic_DNA"/>
</dbReference>
<dbReference type="Proteomes" id="UP001055025">
    <property type="component" value="Unassembled WGS sequence"/>
</dbReference>
<dbReference type="GO" id="GO:0005198">
    <property type="term" value="F:structural molecule activity"/>
    <property type="evidence" value="ECO:0007669"/>
    <property type="project" value="InterPro"/>
</dbReference>
<evidence type="ECO:0000256" key="2">
    <source>
        <dbReference type="SAM" id="Coils"/>
    </source>
</evidence>
<comment type="subcellular location">
    <subcellularLocation>
        <location evidence="1">Virion</location>
    </subcellularLocation>
</comment>
<evidence type="ECO:0000256" key="1">
    <source>
        <dbReference type="ARBA" id="ARBA00004328"/>
    </source>
</evidence>
<accession>A0AAV5B1X5</accession>
<evidence type="ECO:0008006" key="5">
    <source>
        <dbReference type="Google" id="ProtNLM"/>
    </source>
</evidence>
<feature type="coiled-coil region" evidence="2">
    <location>
        <begin position="238"/>
        <end position="265"/>
    </location>
</feature>
<name>A0AAV5B1X5_9ACTN</name>
<dbReference type="RefSeq" id="WP_204407224.1">
    <property type="nucleotide sequence ID" value="NZ_BQKC01000001.1"/>
</dbReference>
<proteinExistence type="predicted"/>
<keyword evidence="2" id="KW-0175">Coiled coil</keyword>
<comment type="caution">
    <text evidence="3">The sequence shown here is derived from an EMBL/GenBank/DDBJ whole genome shotgun (WGS) entry which is preliminary data.</text>
</comment>
<evidence type="ECO:0000313" key="4">
    <source>
        <dbReference type="Proteomes" id="UP001055025"/>
    </source>
</evidence>